<keyword evidence="4" id="KW-1185">Reference proteome</keyword>
<dbReference type="EMBL" id="BMLX01000002">
    <property type="protein sequence ID" value="GGP20353.1"/>
    <property type="molecule type" value="Genomic_DNA"/>
</dbReference>
<dbReference type="InterPro" id="IPR036298">
    <property type="entry name" value="Chalcone_isomerase_sf"/>
</dbReference>
<comment type="caution">
    <text evidence="3">The sequence shown here is derived from an EMBL/GenBank/DDBJ whole genome shotgun (WGS) entry which is preliminary data.</text>
</comment>
<dbReference type="PANTHER" id="PTHR47698:SF2">
    <property type="entry name" value="FATTY-ACID-BINDING PROTEIN 3, CHLOROPLASTIC"/>
    <property type="match status" value="1"/>
</dbReference>
<feature type="signal peptide" evidence="1">
    <location>
        <begin position="1"/>
        <end position="26"/>
    </location>
</feature>
<evidence type="ECO:0000256" key="1">
    <source>
        <dbReference type="SAM" id="SignalP"/>
    </source>
</evidence>
<dbReference type="SUPFAM" id="SSF54626">
    <property type="entry name" value="Chalcone isomerase"/>
    <property type="match status" value="1"/>
</dbReference>
<gene>
    <name evidence="3" type="ORF">GCM10010970_14800</name>
</gene>
<protein>
    <recommendedName>
        <fullName evidence="2">Chalcone isomerase domain-containing protein</fullName>
    </recommendedName>
</protein>
<organism evidence="3 4">
    <name type="scientific">Silvimonas iriomotensis</name>
    <dbReference type="NCBI Taxonomy" id="449662"/>
    <lineage>
        <taxon>Bacteria</taxon>
        <taxon>Pseudomonadati</taxon>
        <taxon>Pseudomonadota</taxon>
        <taxon>Betaproteobacteria</taxon>
        <taxon>Neisseriales</taxon>
        <taxon>Chitinibacteraceae</taxon>
        <taxon>Silvimonas</taxon>
    </lineage>
</organism>
<dbReference type="Pfam" id="PF16036">
    <property type="entry name" value="Chalcone_3"/>
    <property type="match status" value="1"/>
</dbReference>
<reference evidence="4" key="1">
    <citation type="journal article" date="2019" name="Int. J. Syst. Evol. Microbiol.">
        <title>The Global Catalogue of Microorganisms (GCM) 10K type strain sequencing project: providing services to taxonomists for standard genome sequencing and annotation.</title>
        <authorList>
            <consortium name="The Broad Institute Genomics Platform"/>
            <consortium name="The Broad Institute Genome Sequencing Center for Infectious Disease"/>
            <person name="Wu L."/>
            <person name="Ma J."/>
        </authorList>
    </citation>
    <scope>NUCLEOTIDE SEQUENCE [LARGE SCALE GENOMIC DNA]</scope>
    <source>
        <strain evidence="4">CGMCC 1.8859</strain>
    </source>
</reference>
<accession>A0ABQ2P8I2</accession>
<keyword evidence="1" id="KW-0732">Signal</keyword>
<dbReference type="Proteomes" id="UP000637267">
    <property type="component" value="Unassembled WGS sequence"/>
</dbReference>
<evidence type="ECO:0000259" key="2">
    <source>
        <dbReference type="Pfam" id="PF16036"/>
    </source>
</evidence>
<dbReference type="Gene3D" id="3.50.70.10">
    <property type="match status" value="1"/>
</dbReference>
<evidence type="ECO:0000313" key="3">
    <source>
        <dbReference type="EMBL" id="GGP20353.1"/>
    </source>
</evidence>
<sequence length="196" mass="20515">MKLKQSRLALLALAAALTLGGTPALAVEVSGQTVADHADVGGQSLQLDGAGMRKKLIFSVYVAALYTSAKTGDAAAVINATTPRRMELHMVRSVSASTMHESFVEGLTANVSETQLAALKPRIGALEKIFNEVKSVDKGDLITLDFIPGQGTRVSVRGKAYPVIAGDDFAAAMLSIWLGPKPVQDNLKAALLGKAE</sequence>
<feature type="domain" description="Chalcone isomerase" evidence="2">
    <location>
        <begin position="26"/>
        <end position="193"/>
    </location>
</feature>
<proteinExistence type="predicted"/>
<dbReference type="InterPro" id="IPR016087">
    <property type="entry name" value="Chalcone_isomerase"/>
</dbReference>
<name>A0ABQ2P8I2_9NEIS</name>
<evidence type="ECO:0000313" key="4">
    <source>
        <dbReference type="Proteomes" id="UP000637267"/>
    </source>
</evidence>
<dbReference type="RefSeq" id="WP_188703649.1">
    <property type="nucleotide sequence ID" value="NZ_BMLX01000002.1"/>
</dbReference>
<dbReference type="InterPro" id="IPR016088">
    <property type="entry name" value="Chalcone_isomerase_3-sand"/>
</dbReference>
<dbReference type="PANTHER" id="PTHR47698">
    <property type="entry name" value="FATTY-ACID-BINDING PROTEIN 3, CHLOROPLASTIC"/>
    <property type="match status" value="1"/>
</dbReference>
<feature type="chain" id="PRO_5046494549" description="Chalcone isomerase domain-containing protein" evidence="1">
    <location>
        <begin position="27"/>
        <end position="196"/>
    </location>
</feature>